<protein>
    <submittedName>
        <fullName evidence="1">Uncharacterized protein</fullName>
    </submittedName>
</protein>
<dbReference type="Proteomes" id="UP000256220">
    <property type="component" value="Unassembled WGS sequence"/>
</dbReference>
<proteinExistence type="predicted"/>
<evidence type="ECO:0000313" key="2">
    <source>
        <dbReference type="Proteomes" id="UP000256220"/>
    </source>
</evidence>
<keyword evidence="2" id="KW-1185">Reference proteome</keyword>
<comment type="caution">
    <text evidence="1">The sequence shown here is derived from an EMBL/GenBank/DDBJ whole genome shotgun (WGS) entry which is preliminary data.</text>
</comment>
<dbReference type="AlphaFoldDB" id="A0A2P2G2B4"/>
<evidence type="ECO:0000313" key="1">
    <source>
        <dbReference type="EMBL" id="KFU83118.1"/>
    </source>
</evidence>
<sequence length="82" mass="9214">MLRLVAAWRALLRTHEPDGAGRCVVCGHARRWLFGPRPAGCRTRSRGLFAGWRPIERRPAGLCTVWQIAVGYFVRKRADGVA</sequence>
<dbReference type="EMBL" id="JFBM01000001">
    <property type="protein sequence ID" value="KFU83118.1"/>
    <property type="molecule type" value="Genomic_DNA"/>
</dbReference>
<accession>A0A2P2G2B4</accession>
<name>A0A2P2G2B4_AMYLU</name>
<reference evidence="1 2" key="1">
    <citation type="journal article" date="2014" name="Genome Announc.">
        <title>Draft Genome Sequence of Amycolatopsis lurida NRRL 2430, Producer of the Glycopeptide Family Antibiotic Ristocetin.</title>
        <authorList>
            <person name="Kwun M.J."/>
            <person name="Hong H.J."/>
        </authorList>
    </citation>
    <scope>NUCLEOTIDE SEQUENCE [LARGE SCALE GENOMIC DNA]</scope>
    <source>
        <strain evidence="1 2">NRRL 2430</strain>
    </source>
</reference>
<organism evidence="1 2">
    <name type="scientific">Amycolatopsis lurida NRRL 2430</name>
    <dbReference type="NCBI Taxonomy" id="1460371"/>
    <lineage>
        <taxon>Bacteria</taxon>
        <taxon>Bacillati</taxon>
        <taxon>Actinomycetota</taxon>
        <taxon>Actinomycetes</taxon>
        <taxon>Pseudonocardiales</taxon>
        <taxon>Pseudonocardiaceae</taxon>
        <taxon>Amycolatopsis</taxon>
    </lineage>
</organism>
<gene>
    <name evidence="1" type="ORF">BB31_01100</name>
</gene>